<keyword evidence="2" id="KW-1185">Reference proteome</keyword>
<proteinExistence type="predicted"/>
<sequence length="253" mass="29550">MSALMSLENYAHCSHPIVTRILKLNHTLKNRRYQVLYSWIPGHVAISRNGLVDIAAKTATTMCNPQIPLADIKEFVKSKILSKWQRQWDDKVYNKLRNVKPAIEYWPCMANRREDALLTRLRIGHRRLKGEKNPRCTNCNADLTVRHILVECQTFNYFRQKHFNCSELDLRNLMGKTHHRNLFLFLKDIGFYVIFCLFRIRQKGLEPAAPTVRQQQQRFGGEIIMESQFAMLVAFTSSCITCSENNFILNESS</sequence>
<evidence type="ECO:0000313" key="1">
    <source>
        <dbReference type="EMBL" id="KFM63368.1"/>
    </source>
</evidence>
<reference evidence="1 2" key="1">
    <citation type="submission" date="2013-11" db="EMBL/GenBank/DDBJ databases">
        <title>Genome sequencing of Stegodyphus mimosarum.</title>
        <authorList>
            <person name="Bechsgaard J."/>
        </authorList>
    </citation>
    <scope>NUCLEOTIDE SEQUENCE [LARGE SCALE GENOMIC DNA]</scope>
</reference>
<dbReference type="AlphaFoldDB" id="A0A087TE29"/>
<feature type="non-terminal residue" evidence="1">
    <location>
        <position position="253"/>
    </location>
</feature>
<accession>A0A087TE29</accession>
<dbReference type="OMA" id="DAPECEH"/>
<dbReference type="EMBL" id="KK114807">
    <property type="protein sequence ID" value="KFM63368.1"/>
    <property type="molecule type" value="Genomic_DNA"/>
</dbReference>
<evidence type="ECO:0000313" key="2">
    <source>
        <dbReference type="Proteomes" id="UP000054359"/>
    </source>
</evidence>
<protein>
    <submittedName>
        <fullName evidence="1">Uncharacterized protein</fullName>
    </submittedName>
</protein>
<gene>
    <name evidence="1" type="ORF">X975_09894</name>
</gene>
<dbReference type="Proteomes" id="UP000054359">
    <property type="component" value="Unassembled WGS sequence"/>
</dbReference>
<dbReference type="OrthoDB" id="6436996at2759"/>
<name>A0A087TE29_STEMI</name>
<organism evidence="1 2">
    <name type="scientific">Stegodyphus mimosarum</name>
    <name type="common">African social velvet spider</name>
    <dbReference type="NCBI Taxonomy" id="407821"/>
    <lineage>
        <taxon>Eukaryota</taxon>
        <taxon>Metazoa</taxon>
        <taxon>Ecdysozoa</taxon>
        <taxon>Arthropoda</taxon>
        <taxon>Chelicerata</taxon>
        <taxon>Arachnida</taxon>
        <taxon>Araneae</taxon>
        <taxon>Araneomorphae</taxon>
        <taxon>Entelegynae</taxon>
        <taxon>Eresoidea</taxon>
        <taxon>Eresidae</taxon>
        <taxon>Stegodyphus</taxon>
    </lineage>
</organism>